<dbReference type="EMBL" id="FNAG01000007">
    <property type="protein sequence ID" value="SDD80216.1"/>
    <property type="molecule type" value="Genomic_DNA"/>
</dbReference>
<evidence type="ECO:0000256" key="5">
    <source>
        <dbReference type="SAM" id="MobiDB-lite"/>
    </source>
</evidence>
<feature type="region of interest" description="Disordered" evidence="5">
    <location>
        <begin position="153"/>
        <end position="173"/>
    </location>
</feature>
<reference evidence="8 9" key="1">
    <citation type="submission" date="2016-10" db="EMBL/GenBank/DDBJ databases">
        <authorList>
            <person name="de Groot N.N."/>
        </authorList>
    </citation>
    <scope>NUCLEOTIDE SEQUENCE [LARGE SCALE GENOMIC DNA]</scope>
    <source>
        <strain evidence="8 9">DSM 16957</strain>
    </source>
</reference>
<dbReference type="InterPro" id="IPR055438">
    <property type="entry name" value="AstE_AspA_cat"/>
</dbReference>
<dbReference type="STRING" id="265719.SAMN04488509_10795"/>
<proteinExistence type="predicted"/>
<dbReference type="GO" id="GO:0046872">
    <property type="term" value="F:metal ion binding"/>
    <property type="evidence" value="ECO:0007669"/>
    <property type="project" value="UniProtKB-KW"/>
</dbReference>
<dbReference type="InterPro" id="IPR053138">
    <property type="entry name" value="N-alpha-Ac-DABA_deacetylase"/>
</dbReference>
<feature type="domain" description="Succinylglutamate desuccinylase/Aspartoacylase catalytic" evidence="7">
    <location>
        <begin position="226"/>
        <end position="403"/>
    </location>
</feature>
<evidence type="ECO:0000256" key="4">
    <source>
        <dbReference type="ARBA" id="ARBA00022833"/>
    </source>
</evidence>
<dbReference type="Pfam" id="PF24827">
    <property type="entry name" value="AstE_AspA_cat"/>
    <property type="match status" value="1"/>
</dbReference>
<feature type="region of interest" description="Disordered" evidence="5">
    <location>
        <begin position="91"/>
        <end position="138"/>
    </location>
</feature>
<evidence type="ECO:0000256" key="2">
    <source>
        <dbReference type="ARBA" id="ARBA00022723"/>
    </source>
</evidence>
<accession>A0A1G6XS87</accession>
<keyword evidence="3" id="KW-0378">Hydrolase</keyword>
<feature type="region of interest" description="Disordered" evidence="5">
    <location>
        <begin position="513"/>
        <end position="557"/>
    </location>
</feature>
<feature type="compositionally biased region" description="Pro residues" evidence="5">
    <location>
        <begin position="106"/>
        <end position="116"/>
    </location>
</feature>
<comment type="cofactor">
    <cofactor evidence="1">
        <name>Zn(2+)</name>
        <dbReference type="ChEBI" id="CHEBI:29105"/>
    </cofactor>
</comment>
<sequence length="557" mass="58777">MRPAEASRAARRGLAAGRRSGCALLLALAAGLTQAVEPPQQRLTPPIELGPWPDPVAVDPPQGGETVPLPALEQDARAQTEVLPEALPPALEGGAAAATPGHPQFVGPPMPSPPDGPAGAGMDAVGTSPADEADEAVQSAELDEATRLRLAYDWPGQPDAGPPAVEPAGDPDSRDFVGPRLIRAFSLLGAEVAPGTRTRLYWNASQTYAGGDMRTPVDVVHGDRQGPVLCLTAAVHGDELNGVEVVRRVMSQVAPSPLAGTVVGVPVVNLFGFSRNSRYLPDRRDLNRFFPGSPTGSIASRIAYSFFDQLARHCDALVDMHTGSFDRINLPQVRADLRIPHVLEFTRGFGATPVLHSAGSRGMLRVAATQAGIPAVTFEVGGPGELQPREIDAGLQAVLTLLHKLGMVRDSPEWLEPQAIFYESRWVRANRGGMLISDVALGDRVQRGQRIGVIVDPLENAETDIVASVSGRVIGMALNQVVLPGYAIFHLGEETSETGAVNQAETGQAVLPYEEDAGRPPANGEAPADALEDARIGSEVESAEEPLGDEEAVDNYE</sequence>
<dbReference type="AlphaFoldDB" id="A0A1G6XS87"/>
<feature type="signal peptide" evidence="6">
    <location>
        <begin position="1"/>
        <end position="35"/>
    </location>
</feature>
<dbReference type="SUPFAM" id="SSF53187">
    <property type="entry name" value="Zn-dependent exopeptidases"/>
    <property type="match status" value="1"/>
</dbReference>
<dbReference type="CDD" id="cd06251">
    <property type="entry name" value="M14_ASTE_ASPA-like"/>
    <property type="match status" value="1"/>
</dbReference>
<evidence type="ECO:0000256" key="1">
    <source>
        <dbReference type="ARBA" id="ARBA00001947"/>
    </source>
</evidence>
<dbReference type="RefSeq" id="WP_091243184.1">
    <property type="nucleotide sequence ID" value="NZ_FNAG01000007.1"/>
</dbReference>
<evidence type="ECO:0000256" key="6">
    <source>
        <dbReference type="SAM" id="SignalP"/>
    </source>
</evidence>
<evidence type="ECO:0000313" key="8">
    <source>
        <dbReference type="EMBL" id="SDD80216.1"/>
    </source>
</evidence>
<gene>
    <name evidence="8" type="ORF">SAMN04488509_10795</name>
</gene>
<name>A0A1G6XS87_9GAMM</name>
<dbReference type="Proteomes" id="UP000199603">
    <property type="component" value="Unassembled WGS sequence"/>
</dbReference>
<feature type="compositionally biased region" description="Acidic residues" evidence="5">
    <location>
        <begin position="541"/>
        <end position="557"/>
    </location>
</feature>
<dbReference type="OrthoDB" id="9782876at2"/>
<protein>
    <recommendedName>
        <fullName evidence="7">Succinylglutamate desuccinylase/Aspartoacylase catalytic domain-containing protein</fullName>
    </recommendedName>
</protein>
<evidence type="ECO:0000256" key="3">
    <source>
        <dbReference type="ARBA" id="ARBA00022801"/>
    </source>
</evidence>
<evidence type="ECO:0000259" key="7">
    <source>
        <dbReference type="Pfam" id="PF24827"/>
    </source>
</evidence>
<keyword evidence="4" id="KW-0862">Zinc</keyword>
<feature type="chain" id="PRO_5011551572" description="Succinylglutamate desuccinylase/Aspartoacylase catalytic domain-containing protein" evidence="6">
    <location>
        <begin position="36"/>
        <end position="557"/>
    </location>
</feature>
<evidence type="ECO:0000313" key="9">
    <source>
        <dbReference type="Proteomes" id="UP000199603"/>
    </source>
</evidence>
<dbReference type="PANTHER" id="PTHR37326">
    <property type="entry name" value="BLL3975 PROTEIN"/>
    <property type="match status" value="1"/>
</dbReference>
<dbReference type="PANTHER" id="PTHR37326:SF2">
    <property type="entry name" value="SUCCINYLGLUTAMATE DESUCCINYLASE_ASPARTOACYLASE FAMILY PROTEIN"/>
    <property type="match status" value="1"/>
</dbReference>
<dbReference type="GO" id="GO:0016788">
    <property type="term" value="F:hydrolase activity, acting on ester bonds"/>
    <property type="evidence" value="ECO:0007669"/>
    <property type="project" value="InterPro"/>
</dbReference>
<keyword evidence="2" id="KW-0479">Metal-binding</keyword>
<feature type="region of interest" description="Disordered" evidence="5">
    <location>
        <begin position="37"/>
        <end position="68"/>
    </location>
</feature>
<keyword evidence="6" id="KW-0732">Signal</keyword>
<keyword evidence="9" id="KW-1185">Reference proteome</keyword>
<dbReference type="Gene3D" id="3.40.630.10">
    <property type="entry name" value="Zn peptidases"/>
    <property type="match status" value="1"/>
</dbReference>
<organism evidence="8 9">
    <name type="scientific">Aquimonas voraii</name>
    <dbReference type="NCBI Taxonomy" id="265719"/>
    <lineage>
        <taxon>Bacteria</taxon>
        <taxon>Pseudomonadati</taxon>
        <taxon>Pseudomonadota</taxon>
        <taxon>Gammaproteobacteria</taxon>
        <taxon>Lysobacterales</taxon>
        <taxon>Lysobacteraceae</taxon>
        <taxon>Aquimonas</taxon>
    </lineage>
</organism>